<evidence type="ECO:0000313" key="1">
    <source>
        <dbReference type="EMBL" id="SDG32387.1"/>
    </source>
</evidence>
<dbReference type="EMBL" id="FNCG01000003">
    <property type="protein sequence ID" value="SDG32387.1"/>
    <property type="molecule type" value="Genomic_DNA"/>
</dbReference>
<name>A0A1G7TAK3_9SPHI</name>
<dbReference type="AlphaFoldDB" id="A0A1G7TAK3"/>
<sequence length="31" mass="3470">MKYILPDCRKVKIVKQAIPGRVSTDIPTSLV</sequence>
<keyword evidence="2" id="KW-1185">Reference proteome</keyword>
<reference evidence="2" key="1">
    <citation type="submission" date="2016-10" db="EMBL/GenBank/DDBJ databases">
        <authorList>
            <person name="Varghese N."/>
            <person name="Submissions S."/>
        </authorList>
    </citation>
    <scope>NUCLEOTIDE SEQUENCE [LARGE SCALE GENOMIC DNA]</scope>
    <source>
        <strain evidence="2">Gh-67</strain>
    </source>
</reference>
<dbReference type="Proteomes" id="UP000199705">
    <property type="component" value="Unassembled WGS sequence"/>
</dbReference>
<protein>
    <submittedName>
        <fullName evidence="1">Uncharacterized protein</fullName>
    </submittedName>
</protein>
<evidence type="ECO:0000313" key="2">
    <source>
        <dbReference type="Proteomes" id="UP000199705"/>
    </source>
</evidence>
<accession>A0A1G7TAK3</accession>
<organism evidence="1 2">
    <name type="scientific">Mucilaginibacter gossypii</name>
    <dbReference type="NCBI Taxonomy" id="551996"/>
    <lineage>
        <taxon>Bacteria</taxon>
        <taxon>Pseudomonadati</taxon>
        <taxon>Bacteroidota</taxon>
        <taxon>Sphingobacteriia</taxon>
        <taxon>Sphingobacteriales</taxon>
        <taxon>Sphingobacteriaceae</taxon>
        <taxon>Mucilaginibacter</taxon>
    </lineage>
</organism>
<gene>
    <name evidence="1" type="ORF">SAMN05192573_10391</name>
</gene>
<proteinExistence type="predicted"/>